<feature type="domain" description="Tyr recombinase" evidence="2">
    <location>
        <begin position="235"/>
        <end position="442"/>
    </location>
</feature>
<dbReference type="SUPFAM" id="SSF56349">
    <property type="entry name" value="DNA breaking-rejoining enzymes"/>
    <property type="match status" value="1"/>
</dbReference>
<evidence type="ECO:0000313" key="3">
    <source>
        <dbReference type="EMBL" id="GAA3714271.1"/>
    </source>
</evidence>
<dbReference type="Proteomes" id="UP001501479">
    <property type="component" value="Unassembled WGS sequence"/>
</dbReference>
<dbReference type="EMBL" id="BAABDS010000036">
    <property type="protein sequence ID" value="GAA3714271.1"/>
    <property type="molecule type" value="Genomic_DNA"/>
</dbReference>
<dbReference type="InterPro" id="IPR002104">
    <property type="entry name" value="Integrase_catalytic"/>
</dbReference>
<evidence type="ECO:0000256" key="1">
    <source>
        <dbReference type="ARBA" id="ARBA00023172"/>
    </source>
</evidence>
<organism evidence="3 4">
    <name type="scientific">Oceanisphaera sediminis</name>
    <dbReference type="NCBI Taxonomy" id="981381"/>
    <lineage>
        <taxon>Bacteria</taxon>
        <taxon>Pseudomonadati</taxon>
        <taxon>Pseudomonadota</taxon>
        <taxon>Gammaproteobacteria</taxon>
        <taxon>Aeromonadales</taxon>
        <taxon>Aeromonadaceae</taxon>
        <taxon>Oceanisphaera</taxon>
    </lineage>
</organism>
<dbReference type="InterPro" id="IPR013762">
    <property type="entry name" value="Integrase-like_cat_sf"/>
</dbReference>
<gene>
    <name evidence="3" type="ORF">GCM10022421_22030</name>
</gene>
<keyword evidence="1" id="KW-0233">DNA recombination</keyword>
<accession>A0ABP7E6X3</accession>
<dbReference type="InterPro" id="IPR011010">
    <property type="entry name" value="DNA_brk_join_enz"/>
</dbReference>
<proteinExistence type="predicted"/>
<dbReference type="Gene3D" id="1.10.443.10">
    <property type="entry name" value="Intergrase catalytic core"/>
    <property type="match status" value="1"/>
</dbReference>
<sequence>MALEYHLDRVIQAWSHLGSRELAEKFAQERIRIKQHPVLSIGYHEAIKGNHIRNMLMTVGVEPFGLPAIHSGSAFSEQPVALKVEQSVLSSQNRSNQISFREVAEAYLFEKESSGEWTDRTLKNRKAKLRNIVELVGAETIFERMTTKDVFKVRDFIYRFPKNRTKMPNVRDKTLSQVFQMSLDAYEVLDHQTANNMLGVFKDICAYGIPRFHTDDIIASLKPRQKAKARRGRKRSFATLNKEKLQALLSAHHYTSVDKRIRVNYTPDKFWVPLIGMFSGARVGEILQLRVCDVVESVAHGCWYFDLNDEHEGKRLKTDNSRRWVPIHSSLLKLGFLEFMTSRGEGDDKLFKEVTYSGQDDDTNSFGKWFERTLRKEIGWSAARKETFHSLRHTFVDNLRRTAGLHDWEIASVVGHLPSDEGLTTLGYGSHRIELSDKKAYIEQLNYGVDLAALSWERYRRCFLD</sequence>
<evidence type="ECO:0000313" key="4">
    <source>
        <dbReference type="Proteomes" id="UP001501479"/>
    </source>
</evidence>
<protein>
    <recommendedName>
        <fullName evidence="2">Tyr recombinase domain-containing protein</fullName>
    </recommendedName>
</protein>
<reference evidence="4" key="1">
    <citation type="journal article" date="2019" name="Int. J. Syst. Evol. Microbiol.">
        <title>The Global Catalogue of Microorganisms (GCM) 10K type strain sequencing project: providing services to taxonomists for standard genome sequencing and annotation.</title>
        <authorList>
            <consortium name="The Broad Institute Genomics Platform"/>
            <consortium name="The Broad Institute Genome Sequencing Center for Infectious Disease"/>
            <person name="Wu L."/>
            <person name="Ma J."/>
        </authorList>
    </citation>
    <scope>NUCLEOTIDE SEQUENCE [LARGE SCALE GENOMIC DNA]</scope>
    <source>
        <strain evidence="4">JCM 17329</strain>
    </source>
</reference>
<keyword evidence="4" id="KW-1185">Reference proteome</keyword>
<comment type="caution">
    <text evidence="3">The sequence shown here is derived from an EMBL/GenBank/DDBJ whole genome shotgun (WGS) entry which is preliminary data.</text>
</comment>
<name>A0ABP7E6X3_9GAMM</name>
<dbReference type="CDD" id="cd01184">
    <property type="entry name" value="INT_C_like_1"/>
    <property type="match status" value="1"/>
</dbReference>
<dbReference type="PROSITE" id="PS51898">
    <property type="entry name" value="TYR_RECOMBINASE"/>
    <property type="match status" value="1"/>
</dbReference>
<evidence type="ECO:0000259" key="2">
    <source>
        <dbReference type="PROSITE" id="PS51898"/>
    </source>
</evidence>